<comment type="caution">
    <text evidence="2">The sequence shown here is derived from an EMBL/GenBank/DDBJ whole genome shotgun (WGS) entry which is preliminary data.</text>
</comment>
<dbReference type="InterPro" id="IPR036754">
    <property type="entry name" value="YbaK/aa-tRNA-synt-asso_dom_sf"/>
</dbReference>
<accession>A0A4Z0R897</accession>
<evidence type="ECO:0000259" key="1">
    <source>
        <dbReference type="Pfam" id="PF04073"/>
    </source>
</evidence>
<dbReference type="InterPro" id="IPR007214">
    <property type="entry name" value="YbaK/aa-tRNA-synth-assoc-dom"/>
</dbReference>
<gene>
    <name evidence="2" type="ORF">E4K67_06120</name>
</gene>
<dbReference type="Proteomes" id="UP000298460">
    <property type="component" value="Unassembled WGS sequence"/>
</dbReference>
<dbReference type="AlphaFoldDB" id="A0A4Z0R897"/>
<dbReference type="GO" id="GO:0002161">
    <property type="term" value="F:aminoacyl-tRNA deacylase activity"/>
    <property type="evidence" value="ECO:0007669"/>
    <property type="project" value="InterPro"/>
</dbReference>
<dbReference type="CDD" id="cd04333">
    <property type="entry name" value="ProX_deacylase"/>
    <property type="match status" value="1"/>
</dbReference>
<evidence type="ECO:0000313" key="3">
    <source>
        <dbReference type="Proteomes" id="UP000298460"/>
    </source>
</evidence>
<dbReference type="SUPFAM" id="SSF55826">
    <property type="entry name" value="YbaK/ProRS associated domain"/>
    <property type="match status" value="1"/>
</dbReference>
<dbReference type="Gene3D" id="3.90.960.10">
    <property type="entry name" value="YbaK/aminoacyl-tRNA synthetase-associated domain"/>
    <property type="match status" value="1"/>
</dbReference>
<keyword evidence="3" id="KW-1185">Reference proteome</keyword>
<reference evidence="2 3" key="1">
    <citation type="submission" date="2019-03" db="EMBL/GenBank/DDBJ databases">
        <title>Draft Genome Sequence of Desulfosporosinus fructosivorans Strain 63.6F, Isolated from Marine Sediment in the Baltic Sea.</title>
        <authorList>
            <person name="Hausmann B."/>
            <person name="Vandieken V."/>
            <person name="Pjevac P."/>
            <person name="Schreck K."/>
            <person name="Herbold C.W."/>
            <person name="Loy A."/>
        </authorList>
    </citation>
    <scope>NUCLEOTIDE SEQUENCE [LARGE SCALE GENOMIC DNA]</scope>
    <source>
        <strain evidence="2 3">63.6F</strain>
    </source>
</reference>
<feature type="domain" description="YbaK/aminoacyl-tRNA synthetase-associated" evidence="1">
    <location>
        <begin position="24"/>
        <end position="140"/>
    </location>
</feature>
<sequence length="155" mass="17043">MSVESVEAFLKQARKDIEILTFGDTSTVAKAAEALGVTHGEIAKSLLFKVKDDFVMILMAGDKRLDNRKFKDLFKAKAKMPEAKEVVEVTGHPVGGVCPFGLQQSIPIYLDYSLQSYIHVFPAAGAPNTAIKLNIDDLFELTQGQWVDLIQSEIA</sequence>
<evidence type="ECO:0000313" key="2">
    <source>
        <dbReference type="EMBL" id="TGE39040.1"/>
    </source>
</evidence>
<dbReference type="PANTHER" id="PTHR30411:SF1">
    <property type="entry name" value="CYTOPLASMIC PROTEIN"/>
    <property type="match status" value="1"/>
</dbReference>
<dbReference type="RefSeq" id="WP_135545534.1">
    <property type="nucleotide sequence ID" value="NZ_SPQQ01000002.1"/>
</dbReference>
<dbReference type="Pfam" id="PF04073">
    <property type="entry name" value="tRNA_edit"/>
    <property type="match status" value="1"/>
</dbReference>
<protein>
    <submittedName>
        <fullName evidence="2">YbaK/EbsC family protein</fullName>
    </submittedName>
</protein>
<dbReference type="OrthoDB" id="9798760at2"/>
<dbReference type="EMBL" id="SPQQ01000002">
    <property type="protein sequence ID" value="TGE39040.1"/>
    <property type="molecule type" value="Genomic_DNA"/>
</dbReference>
<organism evidence="2 3">
    <name type="scientific">Desulfosporosinus fructosivorans</name>
    <dbReference type="NCBI Taxonomy" id="2018669"/>
    <lineage>
        <taxon>Bacteria</taxon>
        <taxon>Bacillati</taxon>
        <taxon>Bacillota</taxon>
        <taxon>Clostridia</taxon>
        <taxon>Eubacteriales</taxon>
        <taxon>Desulfitobacteriaceae</taxon>
        <taxon>Desulfosporosinus</taxon>
    </lineage>
</organism>
<name>A0A4Z0R897_9FIRM</name>
<proteinExistence type="predicted"/>
<dbReference type="PANTHER" id="PTHR30411">
    <property type="entry name" value="CYTOPLASMIC PROTEIN"/>
    <property type="match status" value="1"/>
</dbReference>